<comment type="caution">
    <text evidence="1">The sequence shown here is derived from an EMBL/GenBank/DDBJ whole genome shotgun (WGS) entry which is preliminary data.</text>
</comment>
<dbReference type="Proteomes" id="UP000762676">
    <property type="component" value="Unassembled WGS sequence"/>
</dbReference>
<keyword evidence="2" id="KW-1185">Reference proteome</keyword>
<reference evidence="1 2" key="1">
    <citation type="journal article" date="2021" name="Elife">
        <title>Chloroplast acquisition without the gene transfer in kleptoplastic sea slugs, Plakobranchus ocellatus.</title>
        <authorList>
            <person name="Maeda T."/>
            <person name="Takahashi S."/>
            <person name="Yoshida T."/>
            <person name="Shimamura S."/>
            <person name="Takaki Y."/>
            <person name="Nagai Y."/>
            <person name="Toyoda A."/>
            <person name="Suzuki Y."/>
            <person name="Arimoto A."/>
            <person name="Ishii H."/>
            <person name="Satoh N."/>
            <person name="Nishiyama T."/>
            <person name="Hasebe M."/>
            <person name="Maruyama T."/>
            <person name="Minagawa J."/>
            <person name="Obokata J."/>
            <person name="Shigenobu S."/>
        </authorList>
    </citation>
    <scope>NUCLEOTIDE SEQUENCE [LARGE SCALE GENOMIC DNA]</scope>
</reference>
<keyword evidence="1" id="KW-0695">RNA-directed DNA polymerase</keyword>
<sequence>MLNITSSVCNGYKSHAESSSKGPANLGGGSSMPSLTPFMDDRINICSKVDEPRRMLACLDAFMSWCILKFKPKKPRNLSIRKGKIEEAVLFAMSEQQSLSSQPRIGEKPRKMERLLEERHQNLSRNSRV</sequence>
<proteinExistence type="predicted"/>
<dbReference type="GO" id="GO:0003964">
    <property type="term" value="F:RNA-directed DNA polymerase activity"/>
    <property type="evidence" value="ECO:0007669"/>
    <property type="project" value="UniProtKB-KW"/>
</dbReference>
<accession>A0AAV4EY46</accession>
<dbReference type="AlphaFoldDB" id="A0AAV4EY46"/>
<gene>
    <name evidence="1" type="ORF">ElyMa_003659000</name>
</gene>
<keyword evidence="1" id="KW-0808">Transferase</keyword>
<evidence type="ECO:0000313" key="2">
    <source>
        <dbReference type="Proteomes" id="UP000762676"/>
    </source>
</evidence>
<dbReference type="EMBL" id="BMAT01007491">
    <property type="protein sequence ID" value="GFR65471.1"/>
    <property type="molecule type" value="Genomic_DNA"/>
</dbReference>
<name>A0AAV4EY46_9GAST</name>
<organism evidence="1 2">
    <name type="scientific">Elysia marginata</name>
    <dbReference type="NCBI Taxonomy" id="1093978"/>
    <lineage>
        <taxon>Eukaryota</taxon>
        <taxon>Metazoa</taxon>
        <taxon>Spiralia</taxon>
        <taxon>Lophotrochozoa</taxon>
        <taxon>Mollusca</taxon>
        <taxon>Gastropoda</taxon>
        <taxon>Heterobranchia</taxon>
        <taxon>Euthyneura</taxon>
        <taxon>Panpulmonata</taxon>
        <taxon>Sacoglossa</taxon>
        <taxon>Placobranchoidea</taxon>
        <taxon>Plakobranchidae</taxon>
        <taxon>Elysia</taxon>
    </lineage>
</organism>
<protein>
    <submittedName>
        <fullName evidence="1">Reverse transcriptase</fullName>
    </submittedName>
</protein>
<evidence type="ECO:0000313" key="1">
    <source>
        <dbReference type="EMBL" id="GFR65471.1"/>
    </source>
</evidence>
<keyword evidence="1" id="KW-0548">Nucleotidyltransferase</keyword>